<dbReference type="GO" id="GO:0000050">
    <property type="term" value="P:urea cycle"/>
    <property type="evidence" value="ECO:0007669"/>
    <property type="project" value="TreeGrafter"/>
</dbReference>
<evidence type="ECO:0000256" key="7">
    <source>
        <dbReference type="ARBA" id="ARBA00022741"/>
    </source>
</evidence>
<dbReference type="SUPFAM" id="SSF52402">
    <property type="entry name" value="Adenine nucleotide alpha hydrolases-like"/>
    <property type="match status" value="1"/>
</dbReference>
<dbReference type="Proteomes" id="UP000321248">
    <property type="component" value="Unassembled WGS sequence"/>
</dbReference>
<dbReference type="InterPro" id="IPR001518">
    <property type="entry name" value="Arginosuc_synth"/>
</dbReference>
<evidence type="ECO:0000259" key="9">
    <source>
        <dbReference type="Pfam" id="PF00764"/>
    </source>
</evidence>
<comment type="caution">
    <text evidence="11">The sequence shown here is derived from an EMBL/GenBank/DDBJ whole genome shotgun (WGS) entry which is preliminary data.</text>
</comment>
<dbReference type="GO" id="GO:0004055">
    <property type="term" value="F:argininosuccinate synthase activity"/>
    <property type="evidence" value="ECO:0007669"/>
    <property type="project" value="UniProtKB-EC"/>
</dbReference>
<reference evidence="11 12" key="1">
    <citation type="submission" date="2019-08" db="EMBL/GenBank/DDBJ databases">
        <authorList>
            <person name="Karlyshev A.V."/>
        </authorList>
    </citation>
    <scope>NUCLEOTIDE SEQUENCE [LARGE SCALE GENOMIC DNA]</scope>
    <source>
        <strain evidence="11 12">Alg18-2.2</strain>
    </source>
</reference>
<dbReference type="Pfam" id="PF00764">
    <property type="entry name" value="Arginosuc_synth"/>
    <property type="match status" value="1"/>
</dbReference>
<dbReference type="OrthoDB" id="9801641at2"/>
<evidence type="ECO:0000256" key="3">
    <source>
        <dbReference type="ARBA" id="ARBA00022490"/>
    </source>
</evidence>
<keyword evidence="6" id="KW-0028">Amino-acid biosynthesis</keyword>
<accession>A0A5C8KZC6</accession>
<dbReference type="PANTHER" id="PTHR11587">
    <property type="entry name" value="ARGININOSUCCINATE SYNTHASE"/>
    <property type="match status" value="1"/>
</dbReference>
<organism evidence="11 12">
    <name type="scientific">Alkalisalibacterium limincola</name>
    <dbReference type="NCBI Taxonomy" id="2699169"/>
    <lineage>
        <taxon>Bacteria</taxon>
        <taxon>Pseudomonadati</taxon>
        <taxon>Pseudomonadota</taxon>
        <taxon>Gammaproteobacteria</taxon>
        <taxon>Lysobacterales</taxon>
        <taxon>Lysobacteraceae</taxon>
        <taxon>Alkalisalibacterium</taxon>
    </lineage>
</organism>
<dbReference type="GO" id="GO:0005737">
    <property type="term" value="C:cytoplasm"/>
    <property type="evidence" value="ECO:0007669"/>
    <property type="project" value="TreeGrafter"/>
</dbReference>
<evidence type="ECO:0000256" key="8">
    <source>
        <dbReference type="ARBA" id="ARBA00022840"/>
    </source>
</evidence>
<dbReference type="PANTHER" id="PTHR11587:SF2">
    <property type="entry name" value="ARGININOSUCCINATE SYNTHASE"/>
    <property type="match status" value="1"/>
</dbReference>
<evidence type="ECO:0000256" key="2">
    <source>
        <dbReference type="ARBA" id="ARBA00012286"/>
    </source>
</evidence>
<dbReference type="PROSITE" id="PS00564">
    <property type="entry name" value="ARGININOSUCCIN_SYN_1"/>
    <property type="match status" value="1"/>
</dbReference>
<dbReference type="SUPFAM" id="SSF69864">
    <property type="entry name" value="Argininosuccinate synthetase, C-terminal domain"/>
    <property type="match status" value="1"/>
</dbReference>
<dbReference type="EC" id="6.3.4.5" evidence="2"/>
<feature type="domain" description="Arginosuccinate synthase-like N-terminal" evidence="9">
    <location>
        <begin position="5"/>
        <end position="157"/>
    </location>
</feature>
<dbReference type="InterPro" id="IPR048268">
    <property type="entry name" value="Arginosuc_syn_C"/>
</dbReference>
<dbReference type="Pfam" id="PF20979">
    <property type="entry name" value="Arginosuc_syn_C"/>
    <property type="match status" value="1"/>
</dbReference>
<keyword evidence="12" id="KW-1185">Reference proteome</keyword>
<dbReference type="GO" id="GO:0000053">
    <property type="term" value="P:argininosuccinate metabolic process"/>
    <property type="evidence" value="ECO:0007669"/>
    <property type="project" value="TreeGrafter"/>
</dbReference>
<keyword evidence="7" id="KW-0547">Nucleotide-binding</keyword>
<dbReference type="FunFam" id="3.40.50.620:FF:000141">
    <property type="entry name" value="Argininosuccinate synthase"/>
    <property type="match status" value="1"/>
</dbReference>
<dbReference type="Gene3D" id="3.40.50.620">
    <property type="entry name" value="HUPs"/>
    <property type="match status" value="1"/>
</dbReference>
<dbReference type="Gene3D" id="3.90.1260.10">
    <property type="entry name" value="Argininosuccinate synthetase, chain A, domain 2"/>
    <property type="match status" value="1"/>
</dbReference>
<evidence type="ECO:0000256" key="1">
    <source>
        <dbReference type="ARBA" id="ARBA00004967"/>
    </source>
</evidence>
<name>A0A5C8KZC6_9GAMM</name>
<dbReference type="GO" id="GO:0005524">
    <property type="term" value="F:ATP binding"/>
    <property type="evidence" value="ECO:0007669"/>
    <property type="project" value="UniProtKB-KW"/>
</dbReference>
<dbReference type="InterPro" id="IPR048267">
    <property type="entry name" value="Arginosuc_syn_N"/>
</dbReference>
<feature type="domain" description="Arginosuccinate synthase C-terminal" evidence="10">
    <location>
        <begin position="175"/>
        <end position="390"/>
    </location>
</feature>
<dbReference type="NCBIfam" id="NF003385">
    <property type="entry name" value="PRK04527.1"/>
    <property type="match status" value="1"/>
</dbReference>
<keyword evidence="4" id="KW-0055">Arginine biosynthesis</keyword>
<evidence type="ECO:0000256" key="6">
    <source>
        <dbReference type="ARBA" id="ARBA00022605"/>
    </source>
</evidence>
<dbReference type="CDD" id="cd01999">
    <property type="entry name" value="ASS"/>
    <property type="match status" value="1"/>
</dbReference>
<dbReference type="InterPro" id="IPR023434">
    <property type="entry name" value="Arginosuc_synth_type_1_subfam"/>
</dbReference>
<evidence type="ECO:0000256" key="5">
    <source>
        <dbReference type="ARBA" id="ARBA00022598"/>
    </source>
</evidence>
<dbReference type="GO" id="GO:0006526">
    <property type="term" value="P:L-arginine biosynthetic process"/>
    <property type="evidence" value="ECO:0007669"/>
    <property type="project" value="UniProtKB-UniPathway"/>
</dbReference>
<evidence type="ECO:0000259" key="10">
    <source>
        <dbReference type="Pfam" id="PF20979"/>
    </source>
</evidence>
<dbReference type="EMBL" id="VRTS01000001">
    <property type="protein sequence ID" value="TXK65812.1"/>
    <property type="molecule type" value="Genomic_DNA"/>
</dbReference>
<dbReference type="InterPro" id="IPR024074">
    <property type="entry name" value="AS_cat/multimer_dom_body"/>
</dbReference>
<keyword evidence="3" id="KW-0963">Cytoplasm</keyword>
<sequence>MSKPIVLAFSGGLDTSFCVPYLQEQGYEVHTVFADTGGVDAAERDFIEQRAAELGVASHVTVDGGPAIWDGFVKPFVMAGEAYQGQYPLLVSDRYLIVEAALERCGELGTRHIAHGCTGMGNDQVRFDLAVKALGDYTIVAPIREIQKQHTQTRAYEQAYLEERGFGVRARQQAYTINENLLGVTLSGGEVDRWQAPGEGARGWCATREDWPEAPLQVRIGFEKGEAVSLDGERVAGPVLLARLNEAFAAYGVGRGMYTGDTTIGLKGRIVYEAPGLVALLAAHRALEEAVLSKHQNRFKPEVARKWVEIVYEGFFHDPLKADLEAFLVSSQSCVNGEVVLETRGGHVDAVAVQSPHILNAKGATYAQSADWGVEEAEGFIRLYGMSSTLWAEVNRTKGGRDA</sequence>
<keyword evidence="5 11" id="KW-0436">Ligase</keyword>
<evidence type="ECO:0000256" key="4">
    <source>
        <dbReference type="ARBA" id="ARBA00022571"/>
    </source>
</evidence>
<dbReference type="UniPathway" id="UPA00068">
    <property type="reaction ID" value="UER00113"/>
</dbReference>
<protein>
    <recommendedName>
        <fullName evidence="2">argininosuccinate synthase</fullName>
        <ecNumber evidence="2">6.3.4.5</ecNumber>
    </recommendedName>
</protein>
<dbReference type="InterPro" id="IPR014729">
    <property type="entry name" value="Rossmann-like_a/b/a_fold"/>
</dbReference>
<evidence type="ECO:0000313" key="11">
    <source>
        <dbReference type="EMBL" id="TXK65812.1"/>
    </source>
</evidence>
<proteinExistence type="predicted"/>
<dbReference type="InterPro" id="IPR018223">
    <property type="entry name" value="Arginosuc_synth_CS"/>
</dbReference>
<dbReference type="PROSITE" id="PS00565">
    <property type="entry name" value="ARGININOSUCCIN_SYN_2"/>
    <property type="match status" value="1"/>
</dbReference>
<evidence type="ECO:0000313" key="12">
    <source>
        <dbReference type="Proteomes" id="UP000321248"/>
    </source>
</evidence>
<comment type="pathway">
    <text evidence="1">Amino-acid biosynthesis; L-arginine biosynthesis; L-arginine from L-ornithine and carbamoyl phosphate: step 2/3.</text>
</comment>
<dbReference type="AlphaFoldDB" id="A0A5C8KZC6"/>
<keyword evidence="8" id="KW-0067">ATP-binding</keyword>
<gene>
    <name evidence="11" type="ORF">FU658_01535</name>
</gene>
<dbReference type="RefSeq" id="WP_147890485.1">
    <property type="nucleotide sequence ID" value="NZ_VRTS01000001.1"/>
</dbReference>